<comment type="caution">
    <text evidence="1">The sequence shown here is derived from an EMBL/GenBank/DDBJ whole genome shotgun (WGS) entry which is preliminary data.</text>
</comment>
<organism evidence="1 3">
    <name type="scientific">Didymodactylos carnosus</name>
    <dbReference type="NCBI Taxonomy" id="1234261"/>
    <lineage>
        <taxon>Eukaryota</taxon>
        <taxon>Metazoa</taxon>
        <taxon>Spiralia</taxon>
        <taxon>Gnathifera</taxon>
        <taxon>Rotifera</taxon>
        <taxon>Eurotatoria</taxon>
        <taxon>Bdelloidea</taxon>
        <taxon>Philodinida</taxon>
        <taxon>Philodinidae</taxon>
        <taxon>Didymodactylos</taxon>
    </lineage>
</organism>
<dbReference type="OrthoDB" id="10043520at2759"/>
<reference evidence="1" key="1">
    <citation type="submission" date="2021-02" db="EMBL/GenBank/DDBJ databases">
        <authorList>
            <person name="Nowell W R."/>
        </authorList>
    </citation>
    <scope>NUCLEOTIDE SEQUENCE</scope>
</reference>
<dbReference type="AlphaFoldDB" id="A0A815Y9T8"/>
<dbReference type="PROSITE" id="PS51996">
    <property type="entry name" value="TR_MART"/>
    <property type="match status" value="1"/>
</dbReference>
<protein>
    <recommendedName>
        <fullName evidence="4">NAD(P)(+)--arginine ADP-ribosyltransferase</fullName>
    </recommendedName>
</protein>
<dbReference type="EMBL" id="CAJOBC010094992">
    <property type="protein sequence ID" value="CAF4429430.1"/>
    <property type="molecule type" value="Genomic_DNA"/>
</dbReference>
<dbReference type="Proteomes" id="UP000681722">
    <property type="component" value="Unassembled WGS sequence"/>
</dbReference>
<proteinExistence type="predicted"/>
<sequence length="143" mass="16273">EKIAWQRFKFFMQKGSVPVKGRSYRGVKITTADLRAYRWALKSKAVISTKTFCSTSVDRHVAERFAGASHPHADKQSVLIIFNFSQICNTAIDLRRLSHDLPCLSEYENEAEILVLPLSIFQVKSTEENSGKIVIELENIPMQ</sequence>
<feature type="non-terminal residue" evidence="1">
    <location>
        <position position="1"/>
    </location>
</feature>
<dbReference type="Gene3D" id="3.90.176.10">
    <property type="entry name" value="Toxin ADP-ribosyltransferase, Chain A, domain 1"/>
    <property type="match status" value="1"/>
</dbReference>
<evidence type="ECO:0000313" key="3">
    <source>
        <dbReference type="Proteomes" id="UP000663829"/>
    </source>
</evidence>
<name>A0A815Y9T8_9BILA</name>
<evidence type="ECO:0000313" key="1">
    <source>
        <dbReference type="EMBL" id="CAF1567113.1"/>
    </source>
</evidence>
<dbReference type="Proteomes" id="UP000663829">
    <property type="component" value="Unassembled WGS sequence"/>
</dbReference>
<keyword evidence="3" id="KW-1185">Reference proteome</keyword>
<evidence type="ECO:0008006" key="4">
    <source>
        <dbReference type="Google" id="ProtNLM"/>
    </source>
</evidence>
<accession>A0A815Y9T8</accession>
<evidence type="ECO:0000313" key="2">
    <source>
        <dbReference type="EMBL" id="CAF4429430.1"/>
    </source>
</evidence>
<gene>
    <name evidence="1" type="ORF">GPM918_LOCUS40150</name>
    <name evidence="2" type="ORF">SRO942_LOCUS41070</name>
</gene>
<dbReference type="SUPFAM" id="SSF56399">
    <property type="entry name" value="ADP-ribosylation"/>
    <property type="match status" value="1"/>
</dbReference>
<dbReference type="EMBL" id="CAJNOQ010029194">
    <property type="protein sequence ID" value="CAF1567113.1"/>
    <property type="molecule type" value="Genomic_DNA"/>
</dbReference>